<dbReference type="GO" id="GO:0005886">
    <property type="term" value="C:plasma membrane"/>
    <property type="evidence" value="ECO:0007669"/>
    <property type="project" value="UniProtKB-SubCell"/>
</dbReference>
<dbReference type="InterPro" id="IPR050828">
    <property type="entry name" value="C-type_lectin/matrix_domain"/>
</dbReference>
<dbReference type="EMBL" id="AKCR02000367">
    <property type="protein sequence ID" value="PKK17273.1"/>
    <property type="molecule type" value="Genomic_DNA"/>
</dbReference>
<evidence type="ECO:0000313" key="4">
    <source>
        <dbReference type="Proteomes" id="UP000053872"/>
    </source>
</evidence>
<dbReference type="PROSITE" id="PS50231">
    <property type="entry name" value="RICIN_B_LECTIN"/>
    <property type="match status" value="1"/>
</dbReference>
<dbReference type="InterPro" id="IPR016186">
    <property type="entry name" value="C-type_lectin-like/link_sf"/>
</dbReference>
<dbReference type="PANTHER" id="PTHR45710:SF26">
    <property type="entry name" value="RH26557P"/>
    <property type="match status" value="1"/>
</dbReference>
<dbReference type="Gene3D" id="2.80.10.50">
    <property type="match status" value="1"/>
</dbReference>
<reference evidence="3 4" key="1">
    <citation type="journal article" date="2013" name="Science">
        <title>Genomic diversity and evolution of the head crest in the rock pigeon.</title>
        <authorList>
            <person name="Shapiro M.D."/>
            <person name="Kronenberg Z."/>
            <person name="Li C."/>
            <person name="Domyan E.T."/>
            <person name="Pan H."/>
            <person name="Campbell M."/>
            <person name="Tan H."/>
            <person name="Huff C.D."/>
            <person name="Hu H."/>
            <person name="Vickrey A.I."/>
            <person name="Nielsen S.C."/>
            <person name="Stringham S.A."/>
            <person name="Hu H."/>
            <person name="Willerslev E."/>
            <person name="Gilbert M.T."/>
            <person name="Yandell M."/>
            <person name="Zhang G."/>
            <person name="Wang J."/>
        </authorList>
    </citation>
    <scope>NUCLEOTIDE SEQUENCE [LARGE SCALE GENOMIC DNA]</scope>
    <source>
        <tissue evidence="3">Blood</tissue>
    </source>
</reference>
<dbReference type="Gene3D" id="3.10.100.10">
    <property type="entry name" value="Mannose-Binding Protein A, subunit A"/>
    <property type="match status" value="1"/>
</dbReference>
<dbReference type="STRING" id="8932.A0A2I0LIT6"/>
<dbReference type="InterPro" id="IPR035992">
    <property type="entry name" value="Ricin_B-like_lectins"/>
</dbReference>
<evidence type="ECO:0000313" key="3">
    <source>
        <dbReference type="EMBL" id="PKK17273.1"/>
    </source>
</evidence>
<feature type="domain" description="C-type lectin" evidence="2">
    <location>
        <begin position="159"/>
        <end position="242"/>
    </location>
</feature>
<evidence type="ECO:0000259" key="2">
    <source>
        <dbReference type="PROSITE" id="PS50041"/>
    </source>
</evidence>
<dbReference type="PANTHER" id="PTHR45710">
    <property type="entry name" value="C-TYPE LECTIN DOMAIN-CONTAINING PROTEIN 180"/>
    <property type="match status" value="1"/>
</dbReference>
<dbReference type="Proteomes" id="UP000053872">
    <property type="component" value="Unassembled WGS sequence"/>
</dbReference>
<comment type="caution">
    <text evidence="3">The sequence shown here is derived from an EMBL/GenBank/DDBJ whole genome shotgun (WGS) entry which is preliminary data.</text>
</comment>
<dbReference type="InterPro" id="IPR000772">
    <property type="entry name" value="Ricin_B_lectin"/>
</dbReference>
<name>A0A2I0LIT6_COLLI</name>
<sequence length="242" mass="26863">MSPTHRECPQLTGNVPTASSSFQLYNEAQSVCVEASGQLLTASPCRPQAPSQLFRWLPGGRLQSWGTQRCVTATRSQNLALVRLEPGREPAGQRWECRAGGLLALAGNELFFNYGNNRQSVVMLYTGDREWSRWVVHGTKDDVCSRACCPPCSKGWTYFQNSCYFYSKMANSWENAQNFCSLLGSQLLEVDGPEEKDHVRKMLEGSSWLGIRDSDVEGTWKRTNGTVVTPESRNGLRGPGGT</sequence>
<dbReference type="PROSITE" id="PS50041">
    <property type="entry name" value="C_TYPE_LECTIN_2"/>
    <property type="match status" value="1"/>
</dbReference>
<dbReference type="SUPFAM" id="SSF50370">
    <property type="entry name" value="Ricin B-like lectins"/>
    <property type="match status" value="1"/>
</dbReference>
<gene>
    <name evidence="3" type="ORF">A306_00014644</name>
</gene>
<dbReference type="SUPFAM" id="SSF56436">
    <property type="entry name" value="C-type lectin-like"/>
    <property type="match status" value="1"/>
</dbReference>
<dbReference type="CDD" id="cd23407">
    <property type="entry name" value="beta-trefoil_Ricin_MRC1"/>
    <property type="match status" value="1"/>
</dbReference>
<proteinExistence type="predicted"/>
<comment type="subcellular location">
    <subcellularLocation>
        <location evidence="1">Cell membrane</location>
        <topology evidence="1">Single-pass type II membrane protein</topology>
    </subcellularLocation>
</comment>
<dbReference type="Pfam" id="PF00059">
    <property type="entry name" value="Lectin_C"/>
    <property type="match status" value="1"/>
</dbReference>
<evidence type="ECO:0000256" key="1">
    <source>
        <dbReference type="ARBA" id="ARBA00004401"/>
    </source>
</evidence>
<dbReference type="InterPro" id="IPR001304">
    <property type="entry name" value="C-type_lectin-like"/>
</dbReference>
<dbReference type="AlphaFoldDB" id="A0A2I0LIT6"/>
<dbReference type="Pfam" id="PF24562">
    <property type="entry name" value="CysR_MRC2_N"/>
    <property type="match status" value="1"/>
</dbReference>
<dbReference type="InterPro" id="IPR016187">
    <property type="entry name" value="CTDL_fold"/>
</dbReference>
<keyword evidence="4" id="KW-1185">Reference proteome</keyword>
<protein>
    <submittedName>
        <fullName evidence="3">Macrophage mannose receptor 1-like</fullName>
    </submittedName>
</protein>
<accession>A0A2I0LIT6</accession>
<dbReference type="InParanoid" id="A0A2I0LIT6"/>
<keyword evidence="3" id="KW-0675">Receptor</keyword>
<organism evidence="3 4">
    <name type="scientific">Columba livia</name>
    <name type="common">Rock dove</name>
    <dbReference type="NCBI Taxonomy" id="8932"/>
    <lineage>
        <taxon>Eukaryota</taxon>
        <taxon>Metazoa</taxon>
        <taxon>Chordata</taxon>
        <taxon>Craniata</taxon>
        <taxon>Vertebrata</taxon>
        <taxon>Euteleostomi</taxon>
        <taxon>Archelosauria</taxon>
        <taxon>Archosauria</taxon>
        <taxon>Dinosauria</taxon>
        <taxon>Saurischia</taxon>
        <taxon>Theropoda</taxon>
        <taxon>Coelurosauria</taxon>
        <taxon>Aves</taxon>
        <taxon>Neognathae</taxon>
        <taxon>Neoaves</taxon>
        <taxon>Columbimorphae</taxon>
        <taxon>Columbiformes</taxon>
        <taxon>Columbidae</taxon>
        <taxon>Columba</taxon>
    </lineage>
</organism>